<feature type="compositionally biased region" description="Basic residues" evidence="1">
    <location>
        <begin position="509"/>
        <end position="530"/>
    </location>
</feature>
<evidence type="ECO:0000313" key="2">
    <source>
        <dbReference type="EMBL" id="TID20515.1"/>
    </source>
</evidence>
<keyword evidence="2" id="KW-0378">Hydrolase</keyword>
<name>A0A4Z1NYX8_9PEZI</name>
<sequence>MPRSRRTKVATSAPREVSSSSTLPTSTTITEETDQVMLPKMRGRGRPPKKKAAEEPLKTDEDSTIVEGVEDSVPPKTRGRGRPPKIKAGGEPSQAIEESALIKEAEQEVEQEAMPVPKTNIRARGRPIMKKTGASAGQQSALEALKQRRNAAMQTKKAKEFSSVALPAPKSNALQELLRTSSTSKSSDERIISTPAVKATPAQRERTPMSQLDTEEDLYGLSPGGEASRLRLESRRKSVQDSHSVLKAQGTPAVETSVLALTNFKRRPRQGSIIRMVQQTSELADPEEHVAFDAEDDPLLQGLEDTLDSFEDFNPENESTPLHLGKRKSDVRAGEPRTSSSRKRKHAQDDEEIQVPQSSPPIPSSPPARHQSPSHSSTSASLPEVVESTQKLLEVDIYSETMAPPQSSSEPASPVRSQIHAEKRRKLSAQHGQENKNDGFPSPTQAKKHKSRKKAPSFSTAALQSLLPKPRRKARAAKHTDDYDIPSSDDGNDAALTLQDSDDDELAHPRARRRATKILMRKVSGNRKKAANSVSPASTRKKTPSAKAIGAEPEKVKVKKTYGHAAVEKENDGNVELCSDHDSDDEDGDMRAVDGRKKRAGSVVPKMFKAKELQAAKKKFAEVDDFEMEFESVDLGGGSSSPWR</sequence>
<keyword evidence="2" id="KW-0347">Helicase</keyword>
<evidence type="ECO:0000313" key="3">
    <source>
        <dbReference type="Proteomes" id="UP000298493"/>
    </source>
</evidence>
<feature type="compositionally biased region" description="Basic residues" evidence="1">
    <location>
        <begin position="446"/>
        <end position="455"/>
    </location>
</feature>
<dbReference type="STRING" id="86259.A0A4Z1NYX8"/>
<keyword evidence="2" id="KW-0067">ATP-binding</keyword>
<feature type="compositionally biased region" description="Basic and acidic residues" evidence="1">
    <location>
        <begin position="51"/>
        <end position="61"/>
    </location>
</feature>
<feature type="compositionally biased region" description="Acidic residues" evidence="1">
    <location>
        <begin position="305"/>
        <end position="315"/>
    </location>
</feature>
<feature type="compositionally biased region" description="Low complexity" evidence="1">
    <location>
        <begin position="16"/>
        <end position="30"/>
    </location>
</feature>
<dbReference type="PRINTS" id="PR00929">
    <property type="entry name" value="ATHOOK"/>
</dbReference>
<feature type="compositionally biased region" description="Low complexity" evidence="1">
    <location>
        <begin position="403"/>
        <end position="414"/>
    </location>
</feature>
<reference evidence="2 3" key="1">
    <citation type="submission" date="2019-04" db="EMBL/GenBank/DDBJ databases">
        <title>High contiguity whole genome sequence and gene annotation resource for two Venturia nashicola isolates.</title>
        <authorList>
            <person name="Prokchorchik M."/>
            <person name="Won K."/>
            <person name="Lee Y."/>
            <person name="Choi E.D."/>
            <person name="Segonzac C."/>
            <person name="Sohn K.H."/>
        </authorList>
    </citation>
    <scope>NUCLEOTIDE SEQUENCE [LARGE SCALE GENOMIC DNA]</scope>
    <source>
        <strain evidence="2 3">PRI2</strain>
    </source>
</reference>
<feature type="compositionally biased region" description="Basic and acidic residues" evidence="1">
    <location>
        <begin position="228"/>
        <end position="240"/>
    </location>
</feature>
<keyword evidence="2" id="KW-0547">Nucleotide-binding</keyword>
<gene>
    <name evidence="2" type="ORF">E6O75_ATG05279</name>
</gene>
<feature type="region of interest" description="Disordered" evidence="1">
    <location>
        <begin position="1"/>
        <end position="96"/>
    </location>
</feature>
<feature type="region of interest" description="Disordered" evidence="1">
    <location>
        <begin position="569"/>
        <end position="598"/>
    </location>
</feature>
<feature type="region of interest" description="Disordered" evidence="1">
    <location>
        <begin position="285"/>
        <end position="552"/>
    </location>
</feature>
<comment type="caution">
    <text evidence="2">The sequence shown here is derived from an EMBL/GenBank/DDBJ whole genome shotgun (WGS) entry which is preliminary data.</text>
</comment>
<dbReference type="Proteomes" id="UP000298493">
    <property type="component" value="Unassembled WGS sequence"/>
</dbReference>
<dbReference type="SMART" id="SM00384">
    <property type="entry name" value="AT_hook"/>
    <property type="match status" value="2"/>
</dbReference>
<protein>
    <submittedName>
        <fullName evidence="2">Helicase required for RNAi-mediated heterochromatin assembly 1</fullName>
    </submittedName>
</protein>
<dbReference type="InterPro" id="IPR017956">
    <property type="entry name" value="AT_hook_DNA-bd_motif"/>
</dbReference>
<keyword evidence="3" id="KW-1185">Reference proteome</keyword>
<evidence type="ECO:0000256" key="1">
    <source>
        <dbReference type="SAM" id="MobiDB-lite"/>
    </source>
</evidence>
<dbReference type="EMBL" id="SNSC02000010">
    <property type="protein sequence ID" value="TID20515.1"/>
    <property type="molecule type" value="Genomic_DNA"/>
</dbReference>
<feature type="compositionally biased region" description="Basic residues" evidence="1">
    <location>
        <begin position="41"/>
        <end position="50"/>
    </location>
</feature>
<accession>A0A4Z1NYX8</accession>
<feature type="region of interest" description="Disordered" evidence="1">
    <location>
        <begin position="179"/>
        <end position="250"/>
    </location>
</feature>
<proteinExistence type="predicted"/>
<dbReference type="GO" id="GO:0004386">
    <property type="term" value="F:helicase activity"/>
    <property type="evidence" value="ECO:0007669"/>
    <property type="project" value="UniProtKB-KW"/>
</dbReference>
<dbReference type="GO" id="GO:0003677">
    <property type="term" value="F:DNA binding"/>
    <property type="evidence" value="ECO:0007669"/>
    <property type="project" value="InterPro"/>
</dbReference>
<dbReference type="AlphaFoldDB" id="A0A4Z1NYX8"/>
<organism evidence="2 3">
    <name type="scientific">Venturia nashicola</name>
    <dbReference type="NCBI Taxonomy" id="86259"/>
    <lineage>
        <taxon>Eukaryota</taxon>
        <taxon>Fungi</taxon>
        <taxon>Dikarya</taxon>
        <taxon>Ascomycota</taxon>
        <taxon>Pezizomycotina</taxon>
        <taxon>Dothideomycetes</taxon>
        <taxon>Pleosporomycetidae</taxon>
        <taxon>Venturiales</taxon>
        <taxon>Venturiaceae</taxon>
        <taxon>Venturia</taxon>
    </lineage>
</organism>